<reference evidence="5" key="2">
    <citation type="submission" date="2017-05" db="UniProtKB">
        <authorList>
            <consortium name="EnsemblMetazoa"/>
        </authorList>
    </citation>
    <scope>IDENTIFICATION</scope>
</reference>
<dbReference type="InterPro" id="IPR012981">
    <property type="entry name" value="PIH1_N"/>
</dbReference>
<evidence type="ECO:0000256" key="2">
    <source>
        <dbReference type="ARBA" id="ARBA00040541"/>
    </source>
</evidence>
<evidence type="ECO:0000313" key="6">
    <source>
        <dbReference type="Proteomes" id="UP000007879"/>
    </source>
</evidence>
<dbReference type="GO" id="GO:0097255">
    <property type="term" value="C:R2TP complex"/>
    <property type="evidence" value="ECO:0007669"/>
    <property type="project" value="TreeGrafter"/>
</dbReference>
<gene>
    <name evidence="5" type="primary">105314050</name>
</gene>
<accession>A0A1X7U1K1</accession>
<dbReference type="EnsemblMetazoa" id="Aqu2.1.21526_001">
    <property type="protein sequence ID" value="Aqu2.1.21526_001"/>
    <property type="gene ID" value="Aqu2.1.21526"/>
</dbReference>
<protein>
    <recommendedName>
        <fullName evidence="2">PIH1 domain-containing protein 2</fullName>
    </recommendedName>
</protein>
<dbReference type="InterPro" id="IPR050734">
    <property type="entry name" value="PIH1/Kintoun_subfamily"/>
</dbReference>
<evidence type="ECO:0000313" key="5">
    <source>
        <dbReference type="EnsemblMetazoa" id="Aqu2.1.21526_001"/>
    </source>
</evidence>
<sequence>MASNNDPGILKAAEQIWGMLDAMAAKDPQEYKKFVKKQMEEGKEYLTSPVFAFCLKCPKTRHKGKECTLYINVCSWNRVPYPPTDNDPIPVKGGTLRHHLNDKRKRTQNSELLYELAFNPRVTEECSKDLLMFEMLKNLSLDFTEDTLSVHTNREAVTKSNEPVGPLEDFQSSLDESMSHLLPKESEIGDSLFEKLSQLHVSTSSENKQVFLPELKLKQENDNEAKKKPLIEEIASSVSKKTAVKRPHYILENNNGLLRIDIQLNGVKSATDIDLEVSNSDLELSVEHMYHLSLPFPNPVHEDTLKAKFNKQTGQLTLTVKRS</sequence>
<keyword evidence="6" id="KW-1185">Reference proteome</keyword>
<dbReference type="eggNOG" id="KOG4356">
    <property type="taxonomic scope" value="Eukaryota"/>
</dbReference>
<comment type="similarity">
    <text evidence="1">Belongs to the PIH1 family.</text>
</comment>
<reference evidence="6" key="1">
    <citation type="journal article" date="2010" name="Nature">
        <title>The Amphimedon queenslandica genome and the evolution of animal complexity.</title>
        <authorList>
            <person name="Srivastava M."/>
            <person name="Simakov O."/>
            <person name="Chapman J."/>
            <person name="Fahey B."/>
            <person name="Gauthier M.E."/>
            <person name="Mitros T."/>
            <person name="Richards G.S."/>
            <person name="Conaco C."/>
            <person name="Dacre M."/>
            <person name="Hellsten U."/>
            <person name="Larroux C."/>
            <person name="Putnam N.H."/>
            <person name="Stanke M."/>
            <person name="Adamska M."/>
            <person name="Darling A."/>
            <person name="Degnan S.M."/>
            <person name="Oakley T.H."/>
            <person name="Plachetzki D.C."/>
            <person name="Zhai Y."/>
            <person name="Adamski M."/>
            <person name="Calcino A."/>
            <person name="Cummins S.F."/>
            <person name="Goodstein D.M."/>
            <person name="Harris C."/>
            <person name="Jackson D.J."/>
            <person name="Leys S.P."/>
            <person name="Shu S."/>
            <person name="Woodcroft B.J."/>
            <person name="Vervoort M."/>
            <person name="Kosik K.S."/>
            <person name="Manning G."/>
            <person name="Degnan B.M."/>
            <person name="Rokhsar D.S."/>
        </authorList>
    </citation>
    <scope>NUCLEOTIDE SEQUENCE [LARGE SCALE GENOMIC DNA]</scope>
</reference>
<dbReference type="GO" id="GO:1990904">
    <property type="term" value="C:ribonucleoprotein complex"/>
    <property type="evidence" value="ECO:0007669"/>
    <property type="project" value="TreeGrafter"/>
</dbReference>
<dbReference type="OMA" id="QTCESSA"/>
<evidence type="ECO:0000259" key="3">
    <source>
        <dbReference type="Pfam" id="PF08190"/>
    </source>
</evidence>
<dbReference type="GO" id="GO:0006364">
    <property type="term" value="P:rRNA processing"/>
    <property type="evidence" value="ECO:0007669"/>
    <property type="project" value="TreeGrafter"/>
</dbReference>
<dbReference type="GO" id="GO:0000492">
    <property type="term" value="P:box C/D snoRNP assembly"/>
    <property type="evidence" value="ECO:0007669"/>
    <property type="project" value="TreeGrafter"/>
</dbReference>
<dbReference type="PANTHER" id="PTHR22997">
    <property type="entry name" value="PIH1 DOMAIN-CONTAINING PROTEIN 1"/>
    <property type="match status" value="1"/>
</dbReference>
<dbReference type="KEGG" id="aqu:105314050"/>
<dbReference type="GO" id="GO:0005737">
    <property type="term" value="C:cytoplasm"/>
    <property type="evidence" value="ECO:0007669"/>
    <property type="project" value="TreeGrafter"/>
</dbReference>
<dbReference type="Proteomes" id="UP000007879">
    <property type="component" value="Unassembled WGS sequence"/>
</dbReference>
<feature type="domain" description="PIH1D1/2/3 CS-like" evidence="4">
    <location>
        <begin position="258"/>
        <end position="320"/>
    </location>
</feature>
<dbReference type="AlphaFoldDB" id="A0A1X7U1K1"/>
<evidence type="ECO:0000256" key="1">
    <source>
        <dbReference type="ARBA" id="ARBA00008511"/>
    </source>
</evidence>
<dbReference type="InterPro" id="IPR008978">
    <property type="entry name" value="HSP20-like_chaperone"/>
</dbReference>
<dbReference type="PANTHER" id="PTHR22997:SF6">
    <property type="entry name" value="PIH1 DOMAIN-CONTAINING PROTEIN 2"/>
    <property type="match status" value="1"/>
</dbReference>
<dbReference type="InterPro" id="IPR041442">
    <property type="entry name" value="PIH1D1/2/3_CS-like"/>
</dbReference>
<dbReference type="Pfam" id="PF18201">
    <property type="entry name" value="PIH1_CS"/>
    <property type="match status" value="1"/>
</dbReference>
<dbReference type="OrthoDB" id="545063at2759"/>
<evidence type="ECO:0000259" key="4">
    <source>
        <dbReference type="Pfam" id="PF18201"/>
    </source>
</evidence>
<organism evidence="5">
    <name type="scientific">Amphimedon queenslandica</name>
    <name type="common">Sponge</name>
    <dbReference type="NCBI Taxonomy" id="400682"/>
    <lineage>
        <taxon>Eukaryota</taxon>
        <taxon>Metazoa</taxon>
        <taxon>Porifera</taxon>
        <taxon>Demospongiae</taxon>
        <taxon>Heteroscleromorpha</taxon>
        <taxon>Haplosclerida</taxon>
        <taxon>Niphatidae</taxon>
        <taxon>Amphimedon</taxon>
    </lineage>
</organism>
<dbReference type="InParanoid" id="A0A1X7U1K1"/>
<name>A0A1X7U1K1_AMPQE</name>
<feature type="domain" description="PIH1 N-terminal" evidence="3">
    <location>
        <begin position="40"/>
        <end position="158"/>
    </location>
</feature>
<dbReference type="Gene3D" id="2.60.40.790">
    <property type="match status" value="1"/>
</dbReference>
<dbReference type="EnsemblMetazoa" id="XM_011407970.2">
    <property type="protein sequence ID" value="XP_011406272.1"/>
    <property type="gene ID" value="LOC105314050"/>
</dbReference>
<dbReference type="STRING" id="400682.A0A1X7U1K1"/>
<dbReference type="Pfam" id="PF08190">
    <property type="entry name" value="PIH1"/>
    <property type="match status" value="1"/>
</dbReference>
<proteinExistence type="inferred from homology"/>